<sequence>MWRRALHEYFFYIPTQTDTCNSLSYGVWFFMPPPVASPVPVSRSPVVWLRNKFFAGLAVAMPLLITFWLLFSGYELLHGLSEPLIAMLAERINQIEGRVVIDPSSATYKHVVDFVGFLIPVIACILLGLMATHVIGSRIVMAVDKLFMHVPIASFIYKMMKQVIDSFKGLGGKQNFKRVVYVDYPVGDMKMLGFVTGQYLDPQQNKVLAAVFVPGALSPMTGLLLVVPLEQITDAPLTVEDAMKLIFSGGLVVPSRLAAPAAMPDIHAQLPVAPTVEEALAVDEEEAPKPDESPLPAGLPRAEDFDFGDPDILSGSEREGTQLISSRSSARRLFSALSRKKK</sequence>
<dbReference type="PANTHER" id="PTHR31876:SF26">
    <property type="entry name" value="PROTEIN LIKE COV 2"/>
    <property type="match status" value="1"/>
</dbReference>
<dbReference type="InterPro" id="IPR007462">
    <property type="entry name" value="COV1-like"/>
</dbReference>
<reference evidence="3 4" key="1">
    <citation type="submission" date="2019-07" db="EMBL/GenBank/DDBJ databases">
        <title>Whole genome shotgun sequence of Brevifollis gellanilyticus NBRC 108608.</title>
        <authorList>
            <person name="Hosoyama A."/>
            <person name="Uohara A."/>
            <person name="Ohji S."/>
            <person name="Ichikawa N."/>
        </authorList>
    </citation>
    <scope>NUCLEOTIDE SEQUENCE [LARGE SCALE GENOMIC DNA]</scope>
    <source>
        <strain evidence="3 4">NBRC 108608</strain>
    </source>
</reference>
<dbReference type="PANTHER" id="PTHR31876">
    <property type="entry name" value="COV-LIKE PROTEIN 1"/>
    <property type="match status" value="1"/>
</dbReference>
<dbReference type="Pfam" id="PF04367">
    <property type="entry name" value="DUF502"/>
    <property type="match status" value="1"/>
</dbReference>
<evidence type="ECO:0000313" key="4">
    <source>
        <dbReference type="Proteomes" id="UP000321577"/>
    </source>
</evidence>
<feature type="region of interest" description="Disordered" evidence="1">
    <location>
        <begin position="283"/>
        <end position="328"/>
    </location>
</feature>
<evidence type="ECO:0008006" key="5">
    <source>
        <dbReference type="Google" id="ProtNLM"/>
    </source>
</evidence>
<keyword evidence="2" id="KW-1133">Transmembrane helix</keyword>
<keyword evidence="2" id="KW-0812">Transmembrane</keyword>
<name>A0A512M956_9BACT</name>
<comment type="caution">
    <text evidence="3">The sequence shown here is derived from an EMBL/GenBank/DDBJ whole genome shotgun (WGS) entry which is preliminary data.</text>
</comment>
<dbReference type="Proteomes" id="UP000321577">
    <property type="component" value="Unassembled WGS sequence"/>
</dbReference>
<dbReference type="AlphaFoldDB" id="A0A512M956"/>
<feature type="transmembrane region" description="Helical" evidence="2">
    <location>
        <begin position="53"/>
        <end position="71"/>
    </location>
</feature>
<evidence type="ECO:0000256" key="1">
    <source>
        <dbReference type="SAM" id="MobiDB-lite"/>
    </source>
</evidence>
<dbReference type="EMBL" id="BKAG01000016">
    <property type="protein sequence ID" value="GEP43274.1"/>
    <property type="molecule type" value="Genomic_DNA"/>
</dbReference>
<organism evidence="3 4">
    <name type="scientific">Brevifollis gellanilyticus</name>
    <dbReference type="NCBI Taxonomy" id="748831"/>
    <lineage>
        <taxon>Bacteria</taxon>
        <taxon>Pseudomonadati</taxon>
        <taxon>Verrucomicrobiota</taxon>
        <taxon>Verrucomicrobiia</taxon>
        <taxon>Verrucomicrobiales</taxon>
        <taxon>Verrucomicrobiaceae</taxon>
    </lineage>
</organism>
<accession>A0A512M956</accession>
<evidence type="ECO:0000256" key="2">
    <source>
        <dbReference type="SAM" id="Phobius"/>
    </source>
</evidence>
<keyword evidence="4" id="KW-1185">Reference proteome</keyword>
<evidence type="ECO:0000313" key="3">
    <source>
        <dbReference type="EMBL" id="GEP43274.1"/>
    </source>
</evidence>
<proteinExistence type="predicted"/>
<keyword evidence="2" id="KW-0472">Membrane</keyword>
<feature type="transmembrane region" description="Helical" evidence="2">
    <location>
        <begin position="114"/>
        <end position="135"/>
    </location>
</feature>
<protein>
    <recommendedName>
        <fullName evidence="5">DUF502 domain-containing protein</fullName>
    </recommendedName>
</protein>
<gene>
    <name evidence="3" type="ORF">BGE01nite_25650</name>
</gene>